<evidence type="ECO:0000313" key="2">
    <source>
        <dbReference type="Proteomes" id="UP000011116"/>
    </source>
</evidence>
<dbReference type="Gramene" id="HORVU.MOREX.r3.1HG0025340.1">
    <property type="protein sequence ID" value="HORVU.MOREX.r3.1HG0025340.1.CDS1"/>
    <property type="gene ID" value="HORVU.MOREX.r3.1HG0025340"/>
</dbReference>
<dbReference type="Proteomes" id="UP000011116">
    <property type="component" value="Chromosome 1H"/>
</dbReference>
<reference evidence="1" key="3">
    <citation type="submission" date="2022-01" db="UniProtKB">
        <authorList>
            <consortium name="EnsemblPlants"/>
        </authorList>
    </citation>
    <scope>IDENTIFICATION</scope>
    <source>
        <strain evidence="1">subsp. vulgare</strain>
    </source>
</reference>
<proteinExistence type="predicted"/>
<evidence type="ECO:0000313" key="1">
    <source>
        <dbReference type="EnsemblPlants" id="HORVU.MOREX.r3.1HG0025340.1.CDS1"/>
    </source>
</evidence>
<protein>
    <submittedName>
        <fullName evidence="1">Uncharacterized protein</fullName>
    </submittedName>
</protein>
<name>A0A8I6WNH7_HORVV</name>
<dbReference type="AlphaFoldDB" id="A0A8I6WNH7"/>
<accession>A0A8I6WNH7</accession>
<dbReference type="EnsemblPlants" id="HORVU.MOREX.r3.1HG0025340.1">
    <property type="protein sequence ID" value="HORVU.MOREX.r3.1HG0025340.1.CDS1"/>
    <property type="gene ID" value="HORVU.MOREX.r3.1HG0025340"/>
</dbReference>
<reference evidence="2" key="1">
    <citation type="journal article" date="2012" name="Nature">
        <title>A physical, genetic and functional sequence assembly of the barley genome.</title>
        <authorList>
            <consortium name="The International Barley Genome Sequencing Consortium"/>
            <person name="Mayer K.F."/>
            <person name="Waugh R."/>
            <person name="Brown J.W."/>
            <person name="Schulman A."/>
            <person name="Langridge P."/>
            <person name="Platzer M."/>
            <person name="Fincher G.B."/>
            <person name="Muehlbauer G.J."/>
            <person name="Sato K."/>
            <person name="Close T.J."/>
            <person name="Wise R.P."/>
            <person name="Stein N."/>
        </authorList>
    </citation>
    <scope>NUCLEOTIDE SEQUENCE [LARGE SCALE GENOMIC DNA]</scope>
    <source>
        <strain evidence="2">cv. Morex</strain>
    </source>
</reference>
<sequence length="92" mass="9645">MLQLLVAVSTCTTSSCMQPLQWNFGGAVENGASSGITSAATELHRGSPVLQWIFAGGAGVAKELRRGRLVLQWSFAWAHKFGNEASPGVAAV</sequence>
<organism evidence="1 2">
    <name type="scientific">Hordeum vulgare subsp. vulgare</name>
    <name type="common">Domesticated barley</name>
    <dbReference type="NCBI Taxonomy" id="112509"/>
    <lineage>
        <taxon>Eukaryota</taxon>
        <taxon>Viridiplantae</taxon>
        <taxon>Streptophyta</taxon>
        <taxon>Embryophyta</taxon>
        <taxon>Tracheophyta</taxon>
        <taxon>Spermatophyta</taxon>
        <taxon>Magnoliopsida</taxon>
        <taxon>Liliopsida</taxon>
        <taxon>Poales</taxon>
        <taxon>Poaceae</taxon>
        <taxon>BOP clade</taxon>
        <taxon>Pooideae</taxon>
        <taxon>Triticodae</taxon>
        <taxon>Triticeae</taxon>
        <taxon>Hordeinae</taxon>
        <taxon>Hordeum</taxon>
    </lineage>
</organism>
<keyword evidence="2" id="KW-1185">Reference proteome</keyword>
<dbReference type="Gramene" id="HORVU.MOREX.r2.1HG0020150.1">
    <property type="protein sequence ID" value="HORVU.MOREX.r2.1HG0020150.1.CDS.1"/>
    <property type="gene ID" value="HORVU.MOREX.r2.1HG0020150"/>
</dbReference>
<reference evidence="1" key="2">
    <citation type="submission" date="2020-10" db="EMBL/GenBank/DDBJ databases">
        <authorList>
            <person name="Scholz U."/>
            <person name="Mascher M."/>
            <person name="Fiebig A."/>
        </authorList>
    </citation>
    <scope>NUCLEOTIDE SEQUENCE [LARGE SCALE GENOMIC DNA]</scope>
    <source>
        <strain evidence="1">cv. Morex</strain>
    </source>
</reference>